<proteinExistence type="predicted"/>
<accession>A0A9X0QXI2</accession>
<organism evidence="1 2">
    <name type="scientific">Siccirubricoccus deserti</name>
    <dbReference type="NCBI Taxonomy" id="2013562"/>
    <lineage>
        <taxon>Bacteria</taxon>
        <taxon>Pseudomonadati</taxon>
        <taxon>Pseudomonadota</taxon>
        <taxon>Alphaproteobacteria</taxon>
        <taxon>Acetobacterales</taxon>
        <taxon>Roseomonadaceae</taxon>
        <taxon>Siccirubricoccus</taxon>
    </lineage>
</organism>
<comment type="caution">
    <text evidence="1">The sequence shown here is derived from an EMBL/GenBank/DDBJ whole genome shotgun (WGS) entry which is preliminary data.</text>
</comment>
<dbReference type="AlphaFoldDB" id="A0A9X0QXI2"/>
<name>A0A9X0QXI2_9PROT</name>
<evidence type="ECO:0000313" key="1">
    <source>
        <dbReference type="EMBL" id="MBC4015779.1"/>
    </source>
</evidence>
<evidence type="ECO:0000313" key="2">
    <source>
        <dbReference type="Proteomes" id="UP000600101"/>
    </source>
</evidence>
<evidence type="ECO:0008006" key="3">
    <source>
        <dbReference type="Google" id="ProtNLM"/>
    </source>
</evidence>
<keyword evidence="2" id="KW-1185">Reference proteome</keyword>
<sequence>MSHIRTSFPEIALSHPAGGLARLQASDSGGRWRGALARWLGRIRERDELRGLSGRERRDAGITAYDVAIESRKLPWRD</sequence>
<dbReference type="EMBL" id="JACOMF010000009">
    <property type="protein sequence ID" value="MBC4015779.1"/>
    <property type="molecule type" value="Genomic_DNA"/>
</dbReference>
<protein>
    <recommendedName>
        <fullName evidence="3">DUF1127 domain-containing protein</fullName>
    </recommendedName>
</protein>
<dbReference type="RefSeq" id="WP_186770547.1">
    <property type="nucleotide sequence ID" value="NZ_JACOMF010000009.1"/>
</dbReference>
<dbReference type="Proteomes" id="UP000600101">
    <property type="component" value="Unassembled WGS sequence"/>
</dbReference>
<reference evidence="1" key="1">
    <citation type="submission" date="2020-08" db="EMBL/GenBank/DDBJ databases">
        <authorList>
            <person name="Hu Y."/>
            <person name="Nguyen S.V."/>
            <person name="Li F."/>
            <person name="Fanning S."/>
        </authorList>
    </citation>
    <scope>NUCLEOTIDE SEQUENCE</scope>
    <source>
        <strain evidence="1">SYSU D8009</strain>
    </source>
</reference>
<gene>
    <name evidence="1" type="ORF">H7965_10625</name>
</gene>